<dbReference type="GO" id="GO:0055085">
    <property type="term" value="P:transmembrane transport"/>
    <property type="evidence" value="ECO:0007669"/>
    <property type="project" value="InterPro"/>
</dbReference>
<dbReference type="Pfam" id="PF00324">
    <property type="entry name" value="AA_permease"/>
    <property type="match status" value="1"/>
</dbReference>
<keyword evidence="6 8" id="KW-1133">Transmembrane helix</keyword>
<keyword evidence="3" id="KW-0813">Transport</keyword>
<dbReference type="InterPro" id="IPR004840">
    <property type="entry name" value="Amino_acid_permease_CS"/>
</dbReference>
<feature type="transmembrane region" description="Helical" evidence="8">
    <location>
        <begin position="103"/>
        <end position="124"/>
    </location>
</feature>
<keyword evidence="7 8" id="KW-0472">Membrane</keyword>
<comment type="caution">
    <text evidence="10">The sequence shown here is derived from an EMBL/GenBank/DDBJ whole genome shotgun (WGS) entry which is preliminary data.</text>
</comment>
<feature type="transmembrane region" description="Helical" evidence="8">
    <location>
        <begin position="63"/>
        <end position="83"/>
    </location>
</feature>
<dbReference type="PROSITE" id="PS00218">
    <property type="entry name" value="AMINO_ACID_PERMEASE_1"/>
    <property type="match status" value="1"/>
</dbReference>
<feature type="transmembrane region" description="Helical" evidence="8">
    <location>
        <begin position="321"/>
        <end position="340"/>
    </location>
</feature>
<evidence type="ECO:0000256" key="8">
    <source>
        <dbReference type="SAM" id="Phobius"/>
    </source>
</evidence>
<evidence type="ECO:0000256" key="3">
    <source>
        <dbReference type="ARBA" id="ARBA00022448"/>
    </source>
</evidence>
<feature type="transmembrane region" description="Helical" evidence="8">
    <location>
        <begin position="178"/>
        <end position="198"/>
    </location>
</feature>
<evidence type="ECO:0000256" key="1">
    <source>
        <dbReference type="ARBA" id="ARBA00004141"/>
    </source>
</evidence>
<dbReference type="InterPro" id="IPR004841">
    <property type="entry name" value="AA-permease/SLC12A_dom"/>
</dbReference>
<protein>
    <submittedName>
        <fullName evidence="10">Amino acid transporter</fullName>
    </submittedName>
</protein>
<evidence type="ECO:0000256" key="4">
    <source>
        <dbReference type="ARBA" id="ARBA00022692"/>
    </source>
</evidence>
<name>A0A8H9HE10_9ACTO</name>
<feature type="domain" description="Amino acid permease/ SLC12A" evidence="9">
    <location>
        <begin position="35"/>
        <end position="478"/>
    </location>
</feature>
<evidence type="ECO:0000256" key="7">
    <source>
        <dbReference type="ARBA" id="ARBA00023136"/>
    </source>
</evidence>
<reference evidence="10" key="2">
    <citation type="submission" date="2020-09" db="EMBL/GenBank/DDBJ databases">
        <authorList>
            <person name="Sun Q."/>
            <person name="Zhou Y."/>
        </authorList>
    </citation>
    <scope>NUCLEOTIDE SEQUENCE</scope>
    <source>
        <strain evidence="10">CGMCC 4.7372</strain>
    </source>
</reference>
<dbReference type="PANTHER" id="PTHR43495">
    <property type="entry name" value="GABA PERMEASE"/>
    <property type="match status" value="1"/>
</dbReference>
<feature type="transmembrane region" description="Helical" evidence="8">
    <location>
        <begin position="364"/>
        <end position="386"/>
    </location>
</feature>
<keyword evidence="4 8" id="KW-0812">Transmembrane</keyword>
<gene>
    <name evidence="10" type="ORF">GCM10011612_16270</name>
</gene>
<evidence type="ECO:0000256" key="2">
    <source>
        <dbReference type="ARBA" id="ARBA00008583"/>
    </source>
</evidence>
<dbReference type="Proteomes" id="UP000614239">
    <property type="component" value="Unassembled WGS sequence"/>
</dbReference>
<feature type="transmembrane region" description="Helical" evidence="8">
    <location>
        <begin position="392"/>
        <end position="418"/>
    </location>
</feature>
<feature type="transmembrane region" description="Helical" evidence="8">
    <location>
        <begin position="234"/>
        <end position="255"/>
    </location>
</feature>
<organism evidence="10 11">
    <name type="scientific">Actinomyces gaoshouyii</name>
    <dbReference type="NCBI Taxonomy" id="1960083"/>
    <lineage>
        <taxon>Bacteria</taxon>
        <taxon>Bacillati</taxon>
        <taxon>Actinomycetota</taxon>
        <taxon>Actinomycetes</taxon>
        <taxon>Actinomycetales</taxon>
        <taxon>Actinomycetaceae</taxon>
        <taxon>Actinomyces</taxon>
    </lineage>
</organism>
<feature type="transmembrane region" description="Helical" evidence="8">
    <location>
        <begin position="36"/>
        <end position="57"/>
    </location>
</feature>
<dbReference type="GO" id="GO:0016020">
    <property type="term" value="C:membrane"/>
    <property type="evidence" value="ECO:0007669"/>
    <property type="project" value="UniProtKB-SubCell"/>
</dbReference>
<dbReference type="PANTHER" id="PTHR43495:SF5">
    <property type="entry name" value="GAMMA-AMINOBUTYRIC ACID PERMEASE"/>
    <property type="match status" value="1"/>
</dbReference>
<keyword evidence="5" id="KW-0029">Amino-acid transport</keyword>
<evidence type="ECO:0000313" key="10">
    <source>
        <dbReference type="EMBL" id="GGO99310.1"/>
    </source>
</evidence>
<feature type="transmembrane region" description="Helical" evidence="8">
    <location>
        <begin position="465"/>
        <end position="484"/>
    </location>
</feature>
<dbReference type="AlphaFoldDB" id="A0A8H9HE10"/>
<comment type="similarity">
    <text evidence="2">Belongs to the amino acid-polyamine-organocation (APC) superfamily. Amino acid transporter (AAT) (TC 2.A.3.1) family.</text>
</comment>
<feature type="transmembrane region" description="Helical" evidence="8">
    <location>
        <begin position="276"/>
        <end position="296"/>
    </location>
</feature>
<evidence type="ECO:0000313" key="11">
    <source>
        <dbReference type="Proteomes" id="UP000614239"/>
    </source>
</evidence>
<dbReference type="EMBL" id="BMNJ01000005">
    <property type="protein sequence ID" value="GGO99310.1"/>
    <property type="molecule type" value="Genomic_DNA"/>
</dbReference>
<dbReference type="PIRSF" id="PIRSF006060">
    <property type="entry name" value="AA_transporter"/>
    <property type="match status" value="1"/>
</dbReference>
<proteinExistence type="inferred from homology"/>
<reference evidence="10" key="1">
    <citation type="journal article" date="2014" name="Int. J. Syst. Evol. Microbiol.">
        <title>Complete genome sequence of Corynebacterium casei LMG S-19264T (=DSM 44701T), isolated from a smear-ripened cheese.</title>
        <authorList>
            <consortium name="US DOE Joint Genome Institute (JGI-PGF)"/>
            <person name="Walter F."/>
            <person name="Albersmeier A."/>
            <person name="Kalinowski J."/>
            <person name="Ruckert C."/>
        </authorList>
    </citation>
    <scope>NUCLEOTIDE SEQUENCE</scope>
    <source>
        <strain evidence="10">CGMCC 4.7372</strain>
    </source>
</reference>
<dbReference type="FunFam" id="1.20.1740.10:FF:000001">
    <property type="entry name" value="Amino acid permease"/>
    <property type="match status" value="1"/>
</dbReference>
<evidence type="ECO:0000256" key="6">
    <source>
        <dbReference type="ARBA" id="ARBA00022989"/>
    </source>
</evidence>
<dbReference type="Gene3D" id="1.20.1740.10">
    <property type="entry name" value="Amino acid/polyamine transporter I"/>
    <property type="match status" value="1"/>
</dbReference>
<sequence>MPSDDSSPSRPLAASDQTAAEGRIDALERRMSKRHLMMISFGGVIGTGLFLSTGYTINQAGPFGTVLAYSIGAVIVYLVMMCLGELSVAMPFTGAFHVYARRFIGPATGFVTAVLYWLTWTVALGSEFTGAAIIMNGWFPGVPVWVWAALFIVLILVLNMLSVRVFAEAETLLSGVKVVAIILFIVLGAAAVVGLLPYDGSGAGSSGGGGSSGTGGAAPLLSNLTGDGFLPNGLGAVFTTILAVNFAFSGTELIGITAGEVKDPGATIPRAIHATLARLVVFFIGSIVVIAALIPWEDAGVEESPFVTVLDGIGIPGAGDIMNVVILTAILSAANSGLYASTRMLWSLANEGTLPKALARTNRFGVPALAMGLSMVGGLAALLTSVHAASTVYLVLVSVSGLAVVLVWVAISASHLSFRRRWVAEGRSAGELAYRAPGYPWVPIAALVLATASCLLIVFDPVQRPALGITAVFLAVCYGGYWSAARRVSL</sequence>
<feature type="transmembrane region" description="Helical" evidence="8">
    <location>
        <begin position="144"/>
        <end position="166"/>
    </location>
</feature>
<feature type="transmembrane region" description="Helical" evidence="8">
    <location>
        <begin position="439"/>
        <end position="459"/>
    </location>
</feature>
<keyword evidence="11" id="KW-1185">Reference proteome</keyword>
<evidence type="ECO:0000259" key="9">
    <source>
        <dbReference type="Pfam" id="PF00324"/>
    </source>
</evidence>
<accession>A0A8H9HE10</accession>
<evidence type="ECO:0000256" key="5">
    <source>
        <dbReference type="ARBA" id="ARBA00022970"/>
    </source>
</evidence>
<comment type="subcellular location">
    <subcellularLocation>
        <location evidence="1">Membrane</location>
        <topology evidence="1">Multi-pass membrane protein</topology>
    </subcellularLocation>
</comment>
<dbReference type="GO" id="GO:0006865">
    <property type="term" value="P:amino acid transport"/>
    <property type="evidence" value="ECO:0007669"/>
    <property type="project" value="UniProtKB-KW"/>
</dbReference>